<dbReference type="Proteomes" id="UP000041882">
    <property type="component" value="Unassembled WGS sequence"/>
</dbReference>
<evidence type="ECO:0000313" key="2">
    <source>
        <dbReference type="Proteomes" id="UP000041882"/>
    </source>
</evidence>
<dbReference type="Pfam" id="PF10109">
    <property type="entry name" value="Phage_TAC_7"/>
    <property type="match status" value="1"/>
</dbReference>
<protein>
    <submittedName>
        <fullName evidence="1">Putative phage tail protein</fullName>
    </submittedName>
</protein>
<proteinExistence type="predicted"/>
<name>A0A0T9QF83_9GAMM</name>
<dbReference type="AlphaFoldDB" id="A0A0T9QF83"/>
<dbReference type="RefSeq" id="WP_050115638.1">
    <property type="nucleotide sequence ID" value="NZ_CQAW01000016.1"/>
</dbReference>
<accession>A0A0T9QF83</accession>
<dbReference type="EMBL" id="CQAW01000016">
    <property type="protein sequence ID" value="CNI07262.1"/>
    <property type="molecule type" value="Genomic_DNA"/>
</dbReference>
<keyword evidence="2" id="KW-1185">Reference proteome</keyword>
<organism evidence="1 2">
    <name type="scientific">Yersinia thracica</name>
    <dbReference type="NCBI Taxonomy" id="2890319"/>
    <lineage>
        <taxon>Bacteria</taxon>
        <taxon>Pseudomonadati</taxon>
        <taxon>Pseudomonadota</taxon>
        <taxon>Gammaproteobacteria</taxon>
        <taxon>Enterobacterales</taxon>
        <taxon>Yersiniaceae</taxon>
        <taxon>Yersinia</taxon>
    </lineage>
</organism>
<dbReference type="InterPro" id="IPR019289">
    <property type="entry name" value="Phage_tail_E/E"/>
</dbReference>
<gene>
    <name evidence="1" type="ORF">ERS008472_03144</name>
</gene>
<evidence type="ECO:0000313" key="1">
    <source>
        <dbReference type="EMBL" id="CNI07262.1"/>
    </source>
</evidence>
<sequence length="103" mass="11030">MKKVTAKTEPVAEINENVVVLDTPLKRGDSLITEIEVYRPNAGSLRGVRLLDVANADVDALIIVLPRITSPTLTAAECNRLELPDLVALAGKVVGFLSPKRGV</sequence>
<dbReference type="GeneID" id="93970785"/>
<reference evidence="2" key="1">
    <citation type="submission" date="2015-03" db="EMBL/GenBank/DDBJ databases">
        <authorList>
            <consortium name="Pathogen Informatics"/>
            <person name="Murphy D."/>
        </authorList>
    </citation>
    <scope>NUCLEOTIDE SEQUENCE [LARGE SCALE GENOMIC DNA]</scope>
    <source>
        <strain evidence="2">IP6945</strain>
    </source>
</reference>